<dbReference type="InterPro" id="IPR047057">
    <property type="entry name" value="MerR_fam"/>
</dbReference>
<evidence type="ECO:0000256" key="3">
    <source>
        <dbReference type="ARBA" id="ARBA00023163"/>
    </source>
</evidence>
<dbReference type="KEGG" id="nae:BHE16_09585"/>
<keyword evidence="3" id="KW-0804">Transcription</keyword>
<dbReference type="InterPro" id="IPR000551">
    <property type="entry name" value="MerR-type_HTH_dom"/>
</dbReference>
<reference evidence="5 6" key="1">
    <citation type="submission" date="2016-11" db="EMBL/GenBank/DDBJ databases">
        <title>Genome sequencing of Zhihengliuella aestuarii B18 antagonistic to Plasmodiophora brassicae.</title>
        <authorList>
            <person name="Luo Y."/>
        </authorList>
    </citation>
    <scope>NUCLEOTIDE SEQUENCE [LARGE SCALE GENOMIC DNA]</scope>
    <source>
        <strain evidence="5 6">B18</strain>
    </source>
</reference>
<dbReference type="GO" id="GO:0003677">
    <property type="term" value="F:DNA binding"/>
    <property type="evidence" value="ECO:0007669"/>
    <property type="project" value="UniProtKB-KW"/>
</dbReference>
<dbReference type="Gene3D" id="1.10.1660.10">
    <property type="match status" value="1"/>
</dbReference>
<dbReference type="PROSITE" id="PS50937">
    <property type="entry name" value="HTH_MERR_2"/>
    <property type="match status" value="1"/>
</dbReference>
<evidence type="ECO:0000256" key="2">
    <source>
        <dbReference type="ARBA" id="ARBA00023125"/>
    </source>
</evidence>
<dbReference type="EMBL" id="CP018135">
    <property type="protein sequence ID" value="APF41889.1"/>
    <property type="molecule type" value="Genomic_DNA"/>
</dbReference>
<dbReference type="InterPro" id="IPR009061">
    <property type="entry name" value="DNA-bd_dom_put_sf"/>
</dbReference>
<dbReference type="OrthoDB" id="5242095at2"/>
<dbReference type="Proteomes" id="UP000183530">
    <property type="component" value="Chromosome"/>
</dbReference>
<dbReference type="PANTHER" id="PTHR30204:SF94">
    <property type="entry name" value="HEAVY METAL-DEPENDENT TRANSCRIPTIONAL REGULATOR HI_0293-RELATED"/>
    <property type="match status" value="1"/>
</dbReference>
<dbReference type="RefSeq" id="WP_071895345.1">
    <property type="nucleotide sequence ID" value="NZ_CP018135.1"/>
</dbReference>
<dbReference type="STRING" id="556325.BHE16_09585"/>
<dbReference type="PANTHER" id="PTHR30204">
    <property type="entry name" value="REDOX-CYCLING DRUG-SENSING TRANSCRIPTIONAL ACTIVATOR SOXR"/>
    <property type="match status" value="1"/>
</dbReference>
<evidence type="ECO:0000256" key="1">
    <source>
        <dbReference type="ARBA" id="ARBA00023015"/>
    </source>
</evidence>
<evidence type="ECO:0000259" key="4">
    <source>
        <dbReference type="PROSITE" id="PS50937"/>
    </source>
</evidence>
<dbReference type="PRINTS" id="PR00040">
    <property type="entry name" value="HTHMERR"/>
</dbReference>
<protein>
    <submittedName>
        <fullName evidence="5">Heavy metal-responsive transcriptional regulator</fullName>
    </submittedName>
</protein>
<dbReference type="SUPFAM" id="SSF46955">
    <property type="entry name" value="Putative DNA-binding domain"/>
    <property type="match status" value="1"/>
</dbReference>
<dbReference type="SMART" id="SM00422">
    <property type="entry name" value="HTH_MERR"/>
    <property type="match status" value="1"/>
</dbReference>
<accession>A0A1L2ZS14</accession>
<gene>
    <name evidence="5" type="ORF">BHE16_09585</name>
</gene>
<keyword evidence="6" id="KW-1185">Reference proteome</keyword>
<dbReference type="AlphaFoldDB" id="A0A1L2ZS14"/>
<evidence type="ECO:0000313" key="6">
    <source>
        <dbReference type="Proteomes" id="UP000183530"/>
    </source>
</evidence>
<sequence>MRIGETAAAAGMTAKTLRFYEDRGLLPAADRAPNGYRDYAKETVGRLEFIRRGRTAGLTLAQIGGILSVRDIGQAPCAHVRDLLAKQLGDLDARIAELIALRAAVGEFHDVAAAGDPVDCDPARICSYL</sequence>
<organism evidence="5 6">
    <name type="scientific">Neomicrococcus aestuarii</name>
    <dbReference type="NCBI Taxonomy" id="556325"/>
    <lineage>
        <taxon>Bacteria</taxon>
        <taxon>Bacillati</taxon>
        <taxon>Actinomycetota</taxon>
        <taxon>Actinomycetes</taxon>
        <taxon>Micrococcales</taxon>
        <taxon>Micrococcaceae</taxon>
        <taxon>Neomicrococcus</taxon>
    </lineage>
</organism>
<proteinExistence type="predicted"/>
<evidence type="ECO:0000313" key="5">
    <source>
        <dbReference type="EMBL" id="APF41889.1"/>
    </source>
</evidence>
<dbReference type="Pfam" id="PF13411">
    <property type="entry name" value="MerR_1"/>
    <property type="match status" value="1"/>
</dbReference>
<feature type="domain" description="HTH merR-type" evidence="4">
    <location>
        <begin position="1"/>
        <end position="69"/>
    </location>
</feature>
<dbReference type="GO" id="GO:0003700">
    <property type="term" value="F:DNA-binding transcription factor activity"/>
    <property type="evidence" value="ECO:0007669"/>
    <property type="project" value="InterPro"/>
</dbReference>
<keyword evidence="1" id="KW-0805">Transcription regulation</keyword>
<dbReference type="CDD" id="cd04770">
    <property type="entry name" value="HTH_HMRTR"/>
    <property type="match status" value="1"/>
</dbReference>
<keyword evidence="2" id="KW-0238">DNA-binding</keyword>
<name>A0A1L2ZS14_9MICC</name>